<name>A0A8S2ER73_9BILA</name>
<feature type="region of interest" description="Disordered" evidence="1">
    <location>
        <begin position="142"/>
        <end position="163"/>
    </location>
</feature>
<protein>
    <submittedName>
        <fullName evidence="2">Uncharacterized protein</fullName>
    </submittedName>
</protein>
<evidence type="ECO:0000313" key="2">
    <source>
        <dbReference type="EMBL" id="CAF1253497.1"/>
    </source>
</evidence>
<sequence length="163" mass="17952">MDDTPPSTSSFNSQDANEFTPLSTCDPLIFYDTLEGKTRTEIKAITNRIKAKLSSDKQHFCVTPSATRTAKYWKIFGHPSQIFIVGEKREVRQIPNFISCQKCFKTFVHSRTSGTSTYNDHKCLAALLAAEIKAVTTSHPSASNSLLASPACSKSPTQQTLTS</sequence>
<proteinExistence type="predicted"/>
<feature type="compositionally biased region" description="Low complexity" evidence="1">
    <location>
        <begin position="142"/>
        <end position="153"/>
    </location>
</feature>
<accession>A0A8S2ER73</accession>
<dbReference type="EMBL" id="CAJNOK010016877">
    <property type="protein sequence ID" value="CAF1253497.1"/>
    <property type="molecule type" value="Genomic_DNA"/>
</dbReference>
<evidence type="ECO:0000313" key="4">
    <source>
        <dbReference type="Proteomes" id="UP000677228"/>
    </source>
</evidence>
<evidence type="ECO:0000256" key="1">
    <source>
        <dbReference type="SAM" id="MobiDB-lite"/>
    </source>
</evidence>
<organism evidence="2 4">
    <name type="scientific">Didymodactylos carnosus</name>
    <dbReference type="NCBI Taxonomy" id="1234261"/>
    <lineage>
        <taxon>Eukaryota</taxon>
        <taxon>Metazoa</taxon>
        <taxon>Spiralia</taxon>
        <taxon>Gnathifera</taxon>
        <taxon>Rotifera</taxon>
        <taxon>Eurotatoria</taxon>
        <taxon>Bdelloidea</taxon>
        <taxon>Philodinida</taxon>
        <taxon>Philodinidae</taxon>
        <taxon>Didymodactylos</taxon>
    </lineage>
</organism>
<dbReference type="Proteomes" id="UP000677228">
    <property type="component" value="Unassembled WGS sequence"/>
</dbReference>
<dbReference type="EMBL" id="CAJOBA010038429">
    <property type="protein sequence ID" value="CAF4060628.1"/>
    <property type="molecule type" value="Genomic_DNA"/>
</dbReference>
<feature type="compositionally biased region" description="Polar residues" evidence="1">
    <location>
        <begin position="154"/>
        <end position="163"/>
    </location>
</feature>
<dbReference type="Proteomes" id="UP000682733">
    <property type="component" value="Unassembled WGS sequence"/>
</dbReference>
<comment type="caution">
    <text evidence="2">The sequence shown here is derived from an EMBL/GenBank/DDBJ whole genome shotgun (WGS) entry which is preliminary data.</text>
</comment>
<reference evidence="2" key="1">
    <citation type="submission" date="2021-02" db="EMBL/GenBank/DDBJ databases">
        <authorList>
            <person name="Nowell W R."/>
        </authorList>
    </citation>
    <scope>NUCLEOTIDE SEQUENCE</scope>
</reference>
<dbReference type="AlphaFoldDB" id="A0A8S2ER73"/>
<evidence type="ECO:0000313" key="3">
    <source>
        <dbReference type="EMBL" id="CAF4060628.1"/>
    </source>
</evidence>
<gene>
    <name evidence="2" type="ORF">OVA965_LOCUS26389</name>
    <name evidence="3" type="ORF">TMI583_LOCUS27127</name>
</gene>